<protein>
    <recommendedName>
        <fullName evidence="4">MULE transposase domain-containing protein</fullName>
    </recommendedName>
</protein>
<accession>D8UK22</accession>
<dbReference type="KEGG" id="vcn:VOLCADRAFT_108418"/>
<organism evidence="3">
    <name type="scientific">Volvox carteri f. nagariensis</name>
    <dbReference type="NCBI Taxonomy" id="3068"/>
    <lineage>
        <taxon>Eukaryota</taxon>
        <taxon>Viridiplantae</taxon>
        <taxon>Chlorophyta</taxon>
        <taxon>core chlorophytes</taxon>
        <taxon>Chlorophyceae</taxon>
        <taxon>CS clade</taxon>
        <taxon>Chlamydomonadales</taxon>
        <taxon>Volvocaceae</taxon>
        <taxon>Volvox</taxon>
    </lineage>
</organism>
<dbReference type="RefSeq" id="XP_002959013.1">
    <property type="nucleotide sequence ID" value="XM_002958967.1"/>
</dbReference>
<dbReference type="EMBL" id="GL378436">
    <property type="protein sequence ID" value="EFJ39932.1"/>
    <property type="molecule type" value="Genomic_DNA"/>
</dbReference>
<keyword evidence="3" id="KW-1185">Reference proteome</keyword>
<feature type="region of interest" description="Disordered" evidence="1">
    <location>
        <begin position="208"/>
        <end position="230"/>
    </location>
</feature>
<evidence type="ECO:0000313" key="3">
    <source>
        <dbReference type="Proteomes" id="UP000001058"/>
    </source>
</evidence>
<dbReference type="GeneID" id="9625758"/>
<dbReference type="OrthoDB" id="1484002at2759"/>
<gene>
    <name evidence="2" type="ORF">VOLCADRAFT_108418</name>
</gene>
<sequence>MPAAAAAATAGVTAAAGGGPAARVVSRVGAGATTVAAAAAAASTAGVVAAGPSDTASAVAAAAGLRATAGAAVATLASGAGVVMAGPGNTAAAVGAGGRSAMPAAAAAATAGVTAAAGGGPAARVVQQGFRLTLTAPWLVQLLKLYVGRIVLMDATYGLTSYNYPVISLLVVDQHDNGIPVAFGVIPSAEGKEDVQGFIQDVEDLAGRSSAGPRAAGVPPLVPRAHTQPAETGIGAGTAGMAAVQLEEEEDYCVIVE</sequence>
<dbReference type="AlphaFoldDB" id="D8UK22"/>
<dbReference type="Proteomes" id="UP000001058">
    <property type="component" value="Unassembled WGS sequence"/>
</dbReference>
<evidence type="ECO:0000313" key="2">
    <source>
        <dbReference type="EMBL" id="EFJ39932.1"/>
    </source>
</evidence>
<name>D8UK22_VOLCA</name>
<evidence type="ECO:0000256" key="1">
    <source>
        <dbReference type="SAM" id="MobiDB-lite"/>
    </source>
</evidence>
<feature type="compositionally biased region" description="Low complexity" evidence="1">
    <location>
        <begin position="208"/>
        <end position="217"/>
    </location>
</feature>
<evidence type="ECO:0008006" key="4">
    <source>
        <dbReference type="Google" id="ProtNLM"/>
    </source>
</evidence>
<proteinExistence type="predicted"/>
<reference evidence="2 3" key="1">
    <citation type="journal article" date="2010" name="Science">
        <title>Genomic analysis of organismal complexity in the multicellular green alga Volvox carteri.</title>
        <authorList>
            <person name="Prochnik S.E."/>
            <person name="Umen J."/>
            <person name="Nedelcu A.M."/>
            <person name="Hallmann A."/>
            <person name="Miller S.M."/>
            <person name="Nishii I."/>
            <person name="Ferris P."/>
            <person name="Kuo A."/>
            <person name="Mitros T."/>
            <person name="Fritz-Laylin L.K."/>
            <person name="Hellsten U."/>
            <person name="Chapman J."/>
            <person name="Simakov O."/>
            <person name="Rensing S.A."/>
            <person name="Terry A."/>
            <person name="Pangilinan J."/>
            <person name="Kapitonov V."/>
            <person name="Jurka J."/>
            <person name="Salamov A."/>
            <person name="Shapiro H."/>
            <person name="Schmutz J."/>
            <person name="Grimwood J."/>
            <person name="Lindquist E."/>
            <person name="Lucas S."/>
            <person name="Grigoriev I.V."/>
            <person name="Schmitt R."/>
            <person name="Kirk D."/>
            <person name="Rokhsar D.S."/>
        </authorList>
    </citation>
    <scope>NUCLEOTIDE SEQUENCE [LARGE SCALE GENOMIC DNA]</scope>
    <source>
        <strain evidence="3">f. Nagariensis / Eve</strain>
    </source>
</reference>
<dbReference type="InParanoid" id="D8UK22"/>